<evidence type="ECO:0000256" key="2">
    <source>
        <dbReference type="ARBA" id="ARBA00004569"/>
    </source>
</evidence>
<evidence type="ECO:0000313" key="12">
    <source>
        <dbReference type="Proteomes" id="UP000811619"/>
    </source>
</evidence>
<dbReference type="Gene3D" id="1.10.238.10">
    <property type="entry name" value="EF-hand"/>
    <property type="match status" value="2"/>
</dbReference>
<dbReference type="OrthoDB" id="2161at2759"/>
<feature type="domain" description="EF-hand" evidence="10">
    <location>
        <begin position="178"/>
        <end position="213"/>
    </location>
</feature>
<dbReference type="Pfam" id="PF13405">
    <property type="entry name" value="EF-hand_6"/>
    <property type="match status" value="1"/>
</dbReference>
<evidence type="ECO:0000256" key="6">
    <source>
        <dbReference type="ARBA" id="ARBA00022946"/>
    </source>
</evidence>
<dbReference type="GO" id="GO:0005758">
    <property type="term" value="C:mitochondrial intermembrane space"/>
    <property type="evidence" value="ECO:0007669"/>
    <property type="project" value="UniProtKB-SubCell"/>
</dbReference>
<dbReference type="InterPro" id="IPR002048">
    <property type="entry name" value="EF_hand_dom"/>
</dbReference>
<keyword evidence="8" id="KW-0472">Membrane</keyword>
<dbReference type="PANTHER" id="PTHR12294">
    <property type="entry name" value="EF HAND DOMAIN FAMILY A1,A2-RELATED"/>
    <property type="match status" value="1"/>
</dbReference>
<dbReference type="GO" id="GO:0051560">
    <property type="term" value="P:mitochondrial calcium ion homeostasis"/>
    <property type="evidence" value="ECO:0007669"/>
    <property type="project" value="TreeGrafter"/>
</dbReference>
<name>A0A8K0IZN0_9HYPO</name>
<dbReference type="InterPro" id="IPR011992">
    <property type="entry name" value="EF-hand-dom_pair"/>
</dbReference>
<dbReference type="Proteomes" id="UP000811619">
    <property type="component" value="Unassembled WGS sequence"/>
</dbReference>
<sequence length="277" mass="31190">MASPSAVVKEVVRETLVGTTVEGEPGQPPLSAQSRARFHSHAVKDAETGELYMGHDEFLDAIAPQDQDYHKIKRHQYSILFRVADTKGAGRVSLADWSVFENLLLKPDAAYEIAFRLFDVDGAGHVTYDNFRRLYDLNKGPHDLPFDWDGDWARLYLGGRKRRHDLTYAQFAQMLRGLQGERIRQAFKLLDSDGDGYIDPDGFERIIRETCRHKLSDHVLDNLHTLCNMSTTGGPGGSKISYASVRAFQNMVREVDLVELVVRRAAARSADGRITRA</sequence>
<dbReference type="GO" id="GO:0005509">
    <property type="term" value="F:calcium ion binding"/>
    <property type="evidence" value="ECO:0007669"/>
    <property type="project" value="InterPro"/>
</dbReference>
<accession>A0A8K0IZN0</accession>
<dbReference type="SMART" id="SM00054">
    <property type="entry name" value="EFh"/>
    <property type="match status" value="2"/>
</dbReference>
<evidence type="ECO:0000256" key="1">
    <source>
        <dbReference type="ARBA" id="ARBA00004273"/>
    </source>
</evidence>
<evidence type="ECO:0000256" key="8">
    <source>
        <dbReference type="ARBA" id="ARBA00023136"/>
    </source>
</evidence>
<dbReference type="GO" id="GO:0036444">
    <property type="term" value="P:calcium import into the mitochondrion"/>
    <property type="evidence" value="ECO:0007669"/>
    <property type="project" value="TreeGrafter"/>
</dbReference>
<evidence type="ECO:0000256" key="9">
    <source>
        <dbReference type="ARBA" id="ARBA00038333"/>
    </source>
</evidence>
<dbReference type="GO" id="GO:1990246">
    <property type="term" value="C:uniplex complex"/>
    <property type="evidence" value="ECO:0007669"/>
    <property type="project" value="TreeGrafter"/>
</dbReference>
<evidence type="ECO:0000256" key="4">
    <source>
        <dbReference type="ARBA" id="ARBA00022737"/>
    </source>
</evidence>
<feature type="non-terminal residue" evidence="11">
    <location>
        <position position="277"/>
    </location>
</feature>
<dbReference type="EMBL" id="SRPY01001589">
    <property type="protein sequence ID" value="KAG5912783.1"/>
    <property type="molecule type" value="Genomic_DNA"/>
</dbReference>
<evidence type="ECO:0000259" key="10">
    <source>
        <dbReference type="PROSITE" id="PS50222"/>
    </source>
</evidence>
<evidence type="ECO:0000256" key="7">
    <source>
        <dbReference type="ARBA" id="ARBA00023128"/>
    </source>
</evidence>
<comment type="subcellular location">
    <subcellularLocation>
        <location evidence="1">Mitochondrion inner membrane</location>
    </subcellularLocation>
    <subcellularLocation>
        <location evidence="2">Mitochondrion intermembrane space</location>
    </subcellularLocation>
</comment>
<organism evidence="11 12">
    <name type="scientific">Claviceps africana</name>
    <dbReference type="NCBI Taxonomy" id="83212"/>
    <lineage>
        <taxon>Eukaryota</taxon>
        <taxon>Fungi</taxon>
        <taxon>Dikarya</taxon>
        <taxon>Ascomycota</taxon>
        <taxon>Pezizomycotina</taxon>
        <taxon>Sordariomycetes</taxon>
        <taxon>Hypocreomycetidae</taxon>
        <taxon>Hypocreales</taxon>
        <taxon>Clavicipitaceae</taxon>
        <taxon>Claviceps</taxon>
    </lineage>
</organism>
<dbReference type="PANTHER" id="PTHR12294:SF1">
    <property type="entry name" value="CALCIUM UPTAKE PROTEIN 1, MITOCHONDRIAL"/>
    <property type="match status" value="1"/>
</dbReference>
<dbReference type="AlphaFoldDB" id="A0A8K0IZN0"/>
<dbReference type="InterPro" id="IPR039800">
    <property type="entry name" value="MICU1/2/3"/>
</dbReference>
<keyword evidence="7" id="KW-0496">Mitochondrion</keyword>
<keyword evidence="5" id="KW-0999">Mitochondrion inner membrane</keyword>
<reference evidence="11" key="1">
    <citation type="journal article" date="2020" name="bioRxiv">
        <title>Whole genome comparisons of ergot fungi reveals the divergence and evolution of species within the genus Claviceps are the result of varying mechanisms driving genome evolution and host range expansion.</title>
        <authorList>
            <person name="Wyka S.A."/>
            <person name="Mondo S.J."/>
            <person name="Liu M."/>
            <person name="Dettman J."/>
            <person name="Nalam V."/>
            <person name="Broders K.D."/>
        </authorList>
    </citation>
    <scope>NUCLEOTIDE SEQUENCE</scope>
    <source>
        <strain evidence="11">CCC 489</strain>
    </source>
</reference>
<evidence type="ECO:0000313" key="11">
    <source>
        <dbReference type="EMBL" id="KAG5912783.1"/>
    </source>
</evidence>
<keyword evidence="12" id="KW-1185">Reference proteome</keyword>
<keyword evidence="3" id="KW-0479">Metal-binding</keyword>
<evidence type="ECO:0000256" key="3">
    <source>
        <dbReference type="ARBA" id="ARBA00022723"/>
    </source>
</evidence>
<comment type="caution">
    <text evidence="11">The sequence shown here is derived from an EMBL/GenBank/DDBJ whole genome shotgun (WGS) entry which is preliminary data.</text>
</comment>
<dbReference type="PROSITE" id="PS50222">
    <property type="entry name" value="EF_HAND_2"/>
    <property type="match status" value="2"/>
</dbReference>
<feature type="domain" description="EF-hand" evidence="10">
    <location>
        <begin position="106"/>
        <end position="141"/>
    </location>
</feature>
<gene>
    <name evidence="11" type="ORF">E4U42_001843</name>
</gene>
<protein>
    <recommendedName>
        <fullName evidence="10">EF-hand domain-containing protein</fullName>
    </recommendedName>
</protein>
<proteinExistence type="inferred from homology"/>
<dbReference type="SUPFAM" id="SSF47473">
    <property type="entry name" value="EF-hand"/>
    <property type="match status" value="1"/>
</dbReference>
<evidence type="ECO:0000256" key="5">
    <source>
        <dbReference type="ARBA" id="ARBA00022792"/>
    </source>
</evidence>
<comment type="similarity">
    <text evidence="9">Belongs to the MICU1 family. MICU1 subfamily.</text>
</comment>
<keyword evidence="4" id="KW-0677">Repeat</keyword>
<keyword evidence="6" id="KW-0809">Transit peptide</keyword>